<name>A0AA41ZKL6_9SPHN</name>
<dbReference type="AlphaFoldDB" id="A0AA41ZKL6"/>
<comment type="caution">
    <text evidence="1">The sequence shown here is derived from an EMBL/GenBank/DDBJ whole genome shotgun (WGS) entry which is preliminary data.</text>
</comment>
<keyword evidence="2" id="KW-1185">Reference proteome</keyword>
<organism evidence="1 2">
    <name type="scientific">Sphingomonas lycopersici</name>
    <dbReference type="NCBI Taxonomy" id="2951807"/>
    <lineage>
        <taxon>Bacteria</taxon>
        <taxon>Pseudomonadati</taxon>
        <taxon>Pseudomonadota</taxon>
        <taxon>Alphaproteobacteria</taxon>
        <taxon>Sphingomonadales</taxon>
        <taxon>Sphingomonadaceae</taxon>
        <taxon>Sphingomonas</taxon>
    </lineage>
</organism>
<sequence>MVGPLARDAVPIVDNPDCGDAAKVVLDQFDLDRASIGVERIPDELRDPLQRITDPRIFLQKILSGL</sequence>
<evidence type="ECO:0000313" key="2">
    <source>
        <dbReference type="Proteomes" id="UP001165565"/>
    </source>
</evidence>
<proteinExistence type="predicted"/>
<dbReference type="Proteomes" id="UP001165565">
    <property type="component" value="Unassembled WGS sequence"/>
</dbReference>
<reference evidence="1" key="1">
    <citation type="submission" date="2022-06" db="EMBL/GenBank/DDBJ databases">
        <title>Sphingomonas sp. nov. isolated from rhizosphere soil of tomato.</title>
        <authorList>
            <person name="Dong H."/>
            <person name="Gao R."/>
        </authorList>
    </citation>
    <scope>NUCLEOTIDE SEQUENCE</scope>
    <source>
        <strain evidence="1">MMSM24</strain>
    </source>
</reference>
<dbReference type="EMBL" id="JANFAV010000026">
    <property type="protein sequence ID" value="MCW6537613.1"/>
    <property type="molecule type" value="Genomic_DNA"/>
</dbReference>
<gene>
    <name evidence="1" type="ORF">NEE01_22795</name>
</gene>
<protein>
    <submittedName>
        <fullName evidence="1">Uncharacterized protein</fullName>
    </submittedName>
</protein>
<accession>A0AA41ZKL6</accession>
<evidence type="ECO:0000313" key="1">
    <source>
        <dbReference type="EMBL" id="MCW6537613.1"/>
    </source>
</evidence>